<keyword evidence="2" id="KW-0762">Sugar transport</keyword>
<reference evidence="3" key="1">
    <citation type="journal article" date="2017" name="Sci. Rep.">
        <title>Determination of the Genome and Primary Transcriptome of Syngas Fermenting Eubacterium limosum ATCC 8486.</title>
        <authorList>
            <person name="Song Y."/>
            <person name="Shin J."/>
            <person name="Jeong Y."/>
            <person name="Jin S."/>
            <person name="Lee J.K."/>
            <person name="Kim D.R."/>
            <person name="Kim S.C."/>
            <person name="Cho S."/>
            <person name="Cho B.K."/>
        </authorList>
    </citation>
    <scope>NUCLEOTIDE SEQUENCE [LARGE SCALE GENOMIC DNA]</scope>
    <source>
        <strain evidence="3">ATCC 8486</strain>
    </source>
</reference>
<sequence>MGNKYVVIHGSAKDGEEAIRMCGDALFKAGYVSDKFGELCVKRERDYPTGLPSEIPTAIPHVQDDGITQSSVCFLKLDKPVVFRRMDDDIQVVRTDMIFNLAIKDPNEHLDALQNMMSFLDNPEALLKCNSLSDEKIVEYLQEQIG</sequence>
<protein>
    <submittedName>
        <fullName evidence="2">PTS sugar transporter</fullName>
    </submittedName>
</protein>
<dbReference type="InterPro" id="IPR051541">
    <property type="entry name" value="PTS_SugarTrans_NitroReg"/>
</dbReference>
<keyword evidence="2" id="KW-0813">Transport</keyword>
<accession>A0AAC9QUU8</accession>
<name>A0AAC9QUU8_EUBLI</name>
<dbReference type="KEGG" id="elim:B2M23_10950"/>
<dbReference type="InterPro" id="IPR002178">
    <property type="entry name" value="PTS_EIIA_type-2_dom"/>
</dbReference>
<dbReference type="PANTHER" id="PTHR47738">
    <property type="entry name" value="PTS SYSTEM FRUCTOSE-LIKE EIIA COMPONENT-RELATED"/>
    <property type="match status" value="1"/>
</dbReference>
<dbReference type="PANTHER" id="PTHR47738:SF3">
    <property type="entry name" value="PHOSPHOTRANSFERASE SYSTEM MANNITOL_FRUCTOSE-SPECIFIC IIA DOMAIN CONTAINING PROTEIN"/>
    <property type="match status" value="1"/>
</dbReference>
<dbReference type="AlphaFoldDB" id="A0AAC9QUU8"/>
<dbReference type="Proteomes" id="UP000192391">
    <property type="component" value="Chromosome"/>
</dbReference>
<dbReference type="RefSeq" id="WP_038353585.1">
    <property type="nucleotide sequence ID" value="NZ_CP019962.1"/>
</dbReference>
<proteinExistence type="predicted"/>
<organism evidence="2 3">
    <name type="scientific">Eubacterium limosum</name>
    <dbReference type="NCBI Taxonomy" id="1736"/>
    <lineage>
        <taxon>Bacteria</taxon>
        <taxon>Bacillati</taxon>
        <taxon>Bacillota</taxon>
        <taxon>Clostridia</taxon>
        <taxon>Eubacteriales</taxon>
        <taxon>Eubacteriaceae</taxon>
        <taxon>Eubacterium</taxon>
    </lineage>
</organism>
<gene>
    <name evidence="2" type="ORF">B2M23_10950</name>
</gene>
<dbReference type="PROSITE" id="PS51094">
    <property type="entry name" value="PTS_EIIA_TYPE_2"/>
    <property type="match status" value="1"/>
</dbReference>
<evidence type="ECO:0000313" key="3">
    <source>
        <dbReference type="Proteomes" id="UP000192391"/>
    </source>
</evidence>
<evidence type="ECO:0000313" key="2">
    <source>
        <dbReference type="EMBL" id="ARD66023.1"/>
    </source>
</evidence>
<dbReference type="SUPFAM" id="SSF55804">
    <property type="entry name" value="Phoshotransferase/anion transport protein"/>
    <property type="match status" value="1"/>
</dbReference>
<dbReference type="CDD" id="cd00211">
    <property type="entry name" value="PTS_IIA_fru"/>
    <property type="match status" value="1"/>
</dbReference>
<dbReference type="EMBL" id="CP019962">
    <property type="protein sequence ID" value="ARD66023.1"/>
    <property type="molecule type" value="Genomic_DNA"/>
</dbReference>
<feature type="domain" description="PTS EIIA type-2" evidence="1">
    <location>
        <begin position="1"/>
        <end position="144"/>
    </location>
</feature>
<dbReference type="Gene3D" id="3.40.930.10">
    <property type="entry name" value="Mannitol-specific EII, Chain A"/>
    <property type="match status" value="1"/>
</dbReference>
<dbReference type="Pfam" id="PF00359">
    <property type="entry name" value="PTS_EIIA_2"/>
    <property type="match status" value="1"/>
</dbReference>
<dbReference type="InterPro" id="IPR016152">
    <property type="entry name" value="PTrfase/Anion_transptr"/>
</dbReference>
<evidence type="ECO:0000259" key="1">
    <source>
        <dbReference type="PROSITE" id="PS51094"/>
    </source>
</evidence>